<proteinExistence type="predicted"/>
<feature type="domain" description="FDX-ACB" evidence="1">
    <location>
        <begin position="404"/>
        <end position="537"/>
    </location>
</feature>
<dbReference type="GO" id="GO:0070042">
    <property type="term" value="F:rRNA (uridine-N3-)-methyltransferase activity"/>
    <property type="evidence" value="ECO:0007669"/>
    <property type="project" value="InterPro"/>
</dbReference>
<dbReference type="InterPro" id="IPR019446">
    <property type="entry name" value="BMT5-like"/>
</dbReference>
<organism evidence="2">
    <name type="scientific">Scylla olivacea</name>
    <name type="common">Orange mud crab</name>
    <name type="synonym">Cancer olivacea</name>
    <dbReference type="NCBI Taxonomy" id="85551"/>
    <lineage>
        <taxon>Eukaryota</taxon>
        <taxon>Metazoa</taxon>
        <taxon>Ecdysozoa</taxon>
        <taxon>Arthropoda</taxon>
        <taxon>Crustacea</taxon>
        <taxon>Multicrustacea</taxon>
        <taxon>Malacostraca</taxon>
        <taxon>Eumalacostraca</taxon>
        <taxon>Eucarida</taxon>
        <taxon>Decapoda</taxon>
        <taxon>Pleocyemata</taxon>
        <taxon>Brachyura</taxon>
        <taxon>Eubrachyura</taxon>
        <taxon>Portunoidea</taxon>
        <taxon>Portunidae</taxon>
        <taxon>Portuninae</taxon>
        <taxon>Scylla</taxon>
    </lineage>
</organism>
<reference evidence="2" key="1">
    <citation type="submission" date="2015-09" db="EMBL/GenBank/DDBJ databases">
        <title>Scylla olivacea transcriptome.</title>
        <authorList>
            <person name="Ikhwanuddin M."/>
        </authorList>
    </citation>
    <scope>NUCLEOTIDE SEQUENCE</scope>
</reference>
<dbReference type="GO" id="GO:0005737">
    <property type="term" value="C:cytoplasm"/>
    <property type="evidence" value="ECO:0007669"/>
    <property type="project" value="TreeGrafter"/>
</dbReference>
<evidence type="ECO:0000313" key="2">
    <source>
        <dbReference type="EMBL" id="JAI60203.1"/>
    </source>
</evidence>
<evidence type="ECO:0000259" key="1">
    <source>
        <dbReference type="PROSITE" id="PS51447"/>
    </source>
</evidence>
<dbReference type="Gene3D" id="3.30.70.380">
    <property type="entry name" value="Ferrodoxin-fold anticodon-binding domain"/>
    <property type="match status" value="1"/>
</dbReference>
<dbReference type="AlphaFoldDB" id="A0A0P4W2Z6"/>
<dbReference type="PROSITE" id="PS51447">
    <property type="entry name" value="FDX_ACB"/>
    <property type="match status" value="1"/>
</dbReference>
<accession>A0A0P4W2Z6</accession>
<dbReference type="InterPro" id="IPR029063">
    <property type="entry name" value="SAM-dependent_MTases_sf"/>
</dbReference>
<dbReference type="Gene3D" id="3.40.50.150">
    <property type="entry name" value="Vaccinia Virus protein VP39"/>
    <property type="match status" value="1"/>
</dbReference>
<sequence length="537" mass="59662">MFEKLTCHALNSPKDICGRRLRDMNFAEGSRVLFVGEGDFSFVASLSQQGLCAGIHLTATSLQEQPSERARSNVEVLVERGVKVVLGVDATRLHLHPVIRHLRFTHIVFNFPHIGGKMRIDLNRKLLREFFQSAVEMLECGGHVVVTLCGGQAGVPPDPVVRRWDDSWKVVLMASYADLVLRSIQKFSPDSFPGYTATGYRSLEKTFCQDGALMFMFQVCELSPEPLDAEATESVLLCDGCSIKLPAFLHSQLQMDIISDKSSFAGYLYSWVVGLLSANLTVYCQETLVFRKETQCMSLGKCETVSICKDQRECTIFCHPSYRINEESLQLEPLVILFYSGDTEMLESVLSQSVTLNVRNVSHSFTPVARQLAVRDFTDQMSFSDDQGCAGSVVCCVVSVAALARHCGVEEDEVWALGQSVSLSGDVLTFTQWSLCPVEYIYDLSFWDSTASGGENNALVSGTLNTTIDTIITNMGRGTVKSYRLLSSYSHPVLGRRSHTYRIEYRSWHGALSDQGAKQVHSQIGQQLEKCLGVEVR</sequence>
<protein>
    <recommendedName>
        <fullName evidence="1">FDX-ACB domain-containing protein</fullName>
    </recommendedName>
</protein>
<dbReference type="EMBL" id="GDRN01091901">
    <property type="protein sequence ID" value="JAI60203.1"/>
    <property type="molecule type" value="Transcribed_RNA"/>
</dbReference>
<dbReference type="GO" id="GO:0070475">
    <property type="term" value="P:rRNA base methylation"/>
    <property type="evidence" value="ECO:0007669"/>
    <property type="project" value="InterPro"/>
</dbReference>
<name>A0A0P4W2Z6_SCYOL</name>
<dbReference type="InterPro" id="IPR036690">
    <property type="entry name" value="Fdx_antiC-bd_sf"/>
</dbReference>
<dbReference type="PANTHER" id="PTHR11538:SF26">
    <property type="entry name" value="FERREDOXIN-FOLD ANTICODON-BINDING DOMAIN-CONTAINING PROTEIN 1"/>
    <property type="match status" value="1"/>
</dbReference>
<dbReference type="Pfam" id="PF10354">
    <property type="entry name" value="BMT5-like"/>
    <property type="match status" value="1"/>
</dbReference>
<dbReference type="SUPFAM" id="SSF54991">
    <property type="entry name" value="Anticodon-binding domain of PheRS"/>
    <property type="match status" value="1"/>
</dbReference>
<dbReference type="InterPro" id="IPR005121">
    <property type="entry name" value="Fdx_antiC-bd"/>
</dbReference>
<dbReference type="PANTHER" id="PTHR11538">
    <property type="entry name" value="PHENYLALANYL-TRNA SYNTHETASE"/>
    <property type="match status" value="1"/>
</dbReference>
<dbReference type="SMART" id="SM00896">
    <property type="entry name" value="FDX-ACB"/>
    <property type="match status" value="1"/>
</dbReference>